<dbReference type="SMART" id="SM00249">
    <property type="entry name" value="PHD"/>
    <property type="match status" value="3"/>
</dbReference>
<dbReference type="InterPro" id="IPR019786">
    <property type="entry name" value="Zinc_finger_PHD-type_CS"/>
</dbReference>
<dbReference type="Gene3D" id="3.30.40.10">
    <property type="entry name" value="Zinc/RING finger domain, C3HC4 (zinc finger)"/>
    <property type="match status" value="1"/>
</dbReference>
<keyword evidence="1" id="KW-0479">Metal-binding</keyword>
<evidence type="ECO:0000256" key="1">
    <source>
        <dbReference type="ARBA" id="ARBA00022723"/>
    </source>
</evidence>
<dbReference type="PANTHER" id="PTHR47162">
    <property type="entry name" value="OS02G0192300 PROTEIN"/>
    <property type="match status" value="1"/>
</dbReference>
<dbReference type="Pfam" id="PF00628">
    <property type="entry name" value="PHD"/>
    <property type="match status" value="2"/>
</dbReference>
<evidence type="ECO:0000256" key="3">
    <source>
        <dbReference type="ARBA" id="ARBA00022833"/>
    </source>
</evidence>
<keyword evidence="3" id="KW-0862">Zinc</keyword>
<dbReference type="InterPro" id="IPR013083">
    <property type="entry name" value="Znf_RING/FYVE/PHD"/>
</dbReference>
<evidence type="ECO:0000313" key="7">
    <source>
        <dbReference type="Proteomes" id="UP001415857"/>
    </source>
</evidence>
<sequence>MPTGSQNADEGHLGVTSNGSLNELNRHTITELCQRAFFDIIVSEKFAALCKLLFENFPGVKVDRFFDYNRINTKMEEGAYEHSPVLFSSDIQEVWSKLQRIGTDMVSLAKSLSDISSTSYCEQVGGSVYGTSEDGKHEFCTQGFDCHAKPEQSEACGVYKVGTCRHCREKADVRDCLICDSCEEMYHVSCIEPAVKEIPPKTWYCGNCTASGVGLPHENCIVCERLNAPKSLLNGVGDEIFPTNEETLSELEENSNCNVEDGLQHLKESKDSHNCRVCGLEVKNGEKLRICGNSCCLNKYHMRCLTNKQLKVYGPCWYCPNCICRVCLTDQDDEKIVICDGCDYGYHIYCMEPPRTSIPKGQRWFCKKCDAEIQEIRKAKKAYEIIGKKHKKELEEGRRAYEKKQKKNVKEVSDKAGVDMLLTAATQLES</sequence>
<comment type="caution">
    <text evidence="6">The sequence shown here is derived from an EMBL/GenBank/DDBJ whole genome shotgun (WGS) entry which is preliminary data.</text>
</comment>
<dbReference type="PROSITE" id="PS01359">
    <property type="entry name" value="ZF_PHD_1"/>
    <property type="match status" value="1"/>
</dbReference>
<evidence type="ECO:0000256" key="4">
    <source>
        <dbReference type="PROSITE-ProRule" id="PRU00146"/>
    </source>
</evidence>
<dbReference type="InterPro" id="IPR011011">
    <property type="entry name" value="Znf_FYVE_PHD"/>
</dbReference>
<dbReference type="GO" id="GO:0008270">
    <property type="term" value="F:zinc ion binding"/>
    <property type="evidence" value="ECO:0007669"/>
    <property type="project" value="UniProtKB-KW"/>
</dbReference>
<feature type="domain" description="PHD-type" evidence="5">
    <location>
        <begin position="321"/>
        <end position="372"/>
    </location>
</feature>
<dbReference type="Gene3D" id="2.30.30.1150">
    <property type="match status" value="1"/>
</dbReference>
<reference evidence="6 7" key="1">
    <citation type="journal article" date="2024" name="Plant J.">
        <title>Genome sequences and population genomics reveal climatic adaptation and genomic divergence between two closely related sweetgum species.</title>
        <authorList>
            <person name="Xu W.Q."/>
            <person name="Ren C.Q."/>
            <person name="Zhang X.Y."/>
            <person name="Comes H.P."/>
            <person name="Liu X.H."/>
            <person name="Li Y.G."/>
            <person name="Kettle C.J."/>
            <person name="Jalonen R."/>
            <person name="Gaisberger H."/>
            <person name="Ma Y.Z."/>
            <person name="Qiu Y.X."/>
        </authorList>
    </citation>
    <scope>NUCLEOTIDE SEQUENCE [LARGE SCALE GENOMIC DNA]</scope>
    <source>
        <strain evidence="6">Hangzhou</strain>
    </source>
</reference>
<evidence type="ECO:0000313" key="6">
    <source>
        <dbReference type="EMBL" id="KAK9270793.1"/>
    </source>
</evidence>
<evidence type="ECO:0000259" key="5">
    <source>
        <dbReference type="PROSITE" id="PS50016"/>
    </source>
</evidence>
<proteinExistence type="predicted"/>
<keyword evidence="7" id="KW-1185">Reference proteome</keyword>
<keyword evidence="2 4" id="KW-0863">Zinc-finger</keyword>
<feature type="domain" description="PHD-type" evidence="5">
    <location>
        <begin position="161"/>
        <end position="211"/>
    </location>
</feature>
<dbReference type="PROSITE" id="PS50016">
    <property type="entry name" value="ZF_PHD_2"/>
    <property type="match status" value="2"/>
</dbReference>
<dbReference type="EMBL" id="JBBPBK010000014">
    <property type="protein sequence ID" value="KAK9270793.1"/>
    <property type="molecule type" value="Genomic_DNA"/>
</dbReference>
<protein>
    <recommendedName>
        <fullName evidence="5">PHD-type domain-containing protein</fullName>
    </recommendedName>
</protein>
<dbReference type="PANTHER" id="PTHR47162:SF9">
    <property type="entry name" value="PHD FINGER PROTEIN EHD3-LIKE"/>
    <property type="match status" value="1"/>
</dbReference>
<accession>A0AAP0R7Q1</accession>
<name>A0AAP0R7Q1_LIQFO</name>
<dbReference type="Proteomes" id="UP001415857">
    <property type="component" value="Unassembled WGS sequence"/>
</dbReference>
<dbReference type="InterPro" id="IPR001965">
    <property type="entry name" value="Znf_PHD"/>
</dbReference>
<evidence type="ECO:0000256" key="2">
    <source>
        <dbReference type="ARBA" id="ARBA00022771"/>
    </source>
</evidence>
<dbReference type="InterPro" id="IPR019787">
    <property type="entry name" value="Znf_PHD-finger"/>
</dbReference>
<organism evidence="6 7">
    <name type="scientific">Liquidambar formosana</name>
    <name type="common">Formosan gum</name>
    <dbReference type="NCBI Taxonomy" id="63359"/>
    <lineage>
        <taxon>Eukaryota</taxon>
        <taxon>Viridiplantae</taxon>
        <taxon>Streptophyta</taxon>
        <taxon>Embryophyta</taxon>
        <taxon>Tracheophyta</taxon>
        <taxon>Spermatophyta</taxon>
        <taxon>Magnoliopsida</taxon>
        <taxon>eudicotyledons</taxon>
        <taxon>Gunneridae</taxon>
        <taxon>Pentapetalae</taxon>
        <taxon>Saxifragales</taxon>
        <taxon>Altingiaceae</taxon>
        <taxon>Liquidambar</taxon>
    </lineage>
</organism>
<dbReference type="AlphaFoldDB" id="A0AAP0R7Q1"/>
<dbReference type="SUPFAM" id="SSF57903">
    <property type="entry name" value="FYVE/PHD zinc finger"/>
    <property type="match status" value="2"/>
</dbReference>
<dbReference type="FunFam" id="2.30.30.1150:FF:000005">
    <property type="entry name" value="PHD finger protein EHD3 isoform A"/>
    <property type="match status" value="1"/>
</dbReference>
<gene>
    <name evidence="6" type="ORF">L1049_026378</name>
</gene>